<sequence>MEKEISSSCPTLSSYKVFYEWEIHMLAYFRHTFLVHIIDRTEPKPILPIRLYEEMYRPAVAGSTDIPSEEETKQEGVKTRTKSAETKAEVSRTLAMHEAKVAFEKKVLEWEQKNEKARYGIRSRHVDPPQKVIQDYER</sequence>
<comment type="caution">
    <text evidence="1">The sequence shown here is derived from an EMBL/GenBank/DDBJ whole genome shotgun (WGS) entry which is preliminary data.</text>
</comment>
<evidence type="ECO:0000313" key="1">
    <source>
        <dbReference type="EMBL" id="KAJ9122678.1"/>
    </source>
</evidence>
<protein>
    <submittedName>
        <fullName evidence="1">Uncharacterized protein</fullName>
    </submittedName>
</protein>
<accession>A0ACC2XF65</accession>
<dbReference type="Proteomes" id="UP001234202">
    <property type="component" value="Unassembled WGS sequence"/>
</dbReference>
<reference evidence="1" key="1">
    <citation type="submission" date="2023-04" db="EMBL/GenBank/DDBJ databases">
        <title>Draft Genome sequencing of Naganishia species isolated from polar environments using Oxford Nanopore Technology.</title>
        <authorList>
            <person name="Leo P."/>
            <person name="Venkateswaran K."/>
        </authorList>
    </citation>
    <scope>NUCLEOTIDE SEQUENCE</scope>
    <source>
        <strain evidence="1">DBVPG 5303</strain>
    </source>
</reference>
<gene>
    <name evidence="1" type="ORF">QFC24_004107</name>
</gene>
<dbReference type="EMBL" id="JASBWV010000014">
    <property type="protein sequence ID" value="KAJ9122678.1"/>
    <property type="molecule type" value="Genomic_DNA"/>
</dbReference>
<proteinExistence type="predicted"/>
<name>A0ACC2XF65_9TREE</name>
<evidence type="ECO:0000313" key="2">
    <source>
        <dbReference type="Proteomes" id="UP001234202"/>
    </source>
</evidence>
<keyword evidence="2" id="KW-1185">Reference proteome</keyword>
<organism evidence="1 2">
    <name type="scientific">Naganishia onofrii</name>
    <dbReference type="NCBI Taxonomy" id="1851511"/>
    <lineage>
        <taxon>Eukaryota</taxon>
        <taxon>Fungi</taxon>
        <taxon>Dikarya</taxon>
        <taxon>Basidiomycota</taxon>
        <taxon>Agaricomycotina</taxon>
        <taxon>Tremellomycetes</taxon>
        <taxon>Filobasidiales</taxon>
        <taxon>Filobasidiaceae</taxon>
        <taxon>Naganishia</taxon>
    </lineage>
</organism>